<evidence type="ECO:0000313" key="9">
    <source>
        <dbReference type="Proteomes" id="UP000094336"/>
    </source>
</evidence>
<dbReference type="Pfam" id="PF04777">
    <property type="entry name" value="Evr1_Alr"/>
    <property type="match status" value="1"/>
</dbReference>
<dbReference type="GO" id="GO:0005789">
    <property type="term" value="C:endoplasmic reticulum membrane"/>
    <property type="evidence" value="ECO:0007669"/>
    <property type="project" value="EnsemblFungi"/>
</dbReference>
<dbReference type="GO" id="GO:0050660">
    <property type="term" value="F:flavin adenine dinucleotide binding"/>
    <property type="evidence" value="ECO:0007669"/>
    <property type="project" value="TreeGrafter"/>
</dbReference>
<dbReference type="InterPro" id="IPR036774">
    <property type="entry name" value="ERV/ALR_sulphydryl_oxid_sf"/>
</dbReference>
<dbReference type="PROSITE" id="PS51324">
    <property type="entry name" value="ERV_ALR"/>
    <property type="match status" value="1"/>
</dbReference>
<dbReference type="GO" id="GO:0016971">
    <property type="term" value="F:flavin-dependent sulfhydryl oxidase activity"/>
    <property type="evidence" value="ECO:0007669"/>
    <property type="project" value="EnsemblFungi"/>
</dbReference>
<dbReference type="FunFam" id="1.20.120.310:FF:000002">
    <property type="entry name" value="Sulfhydryl oxidase"/>
    <property type="match status" value="1"/>
</dbReference>
<dbReference type="InterPro" id="IPR017905">
    <property type="entry name" value="ERV/ALR_sulphydryl_oxidase"/>
</dbReference>
<protein>
    <recommendedName>
        <fullName evidence="6">Sulfhydryl oxidase</fullName>
        <ecNumber evidence="6">1.8.3.2</ecNumber>
    </recommendedName>
</protein>
<comment type="catalytic activity">
    <reaction evidence="6">
        <text>2 R'C(R)SH + O2 = R'C(R)S-S(R)CR' + H2O2</text>
        <dbReference type="Rhea" id="RHEA:17357"/>
        <dbReference type="ChEBI" id="CHEBI:15379"/>
        <dbReference type="ChEBI" id="CHEBI:16240"/>
        <dbReference type="ChEBI" id="CHEBI:16520"/>
        <dbReference type="ChEBI" id="CHEBI:17412"/>
        <dbReference type="EC" id="1.8.3.2"/>
    </reaction>
</comment>
<keyword evidence="2 6" id="KW-0285">Flavoprotein</keyword>
<evidence type="ECO:0000259" key="7">
    <source>
        <dbReference type="PROSITE" id="PS51324"/>
    </source>
</evidence>
<dbReference type="STRING" id="984486.A0A1E3QI27"/>
<dbReference type="SUPFAM" id="SSF69000">
    <property type="entry name" value="FAD-dependent thiol oxidase"/>
    <property type="match status" value="1"/>
</dbReference>
<dbReference type="RefSeq" id="XP_018982586.1">
    <property type="nucleotide sequence ID" value="XM_019131070.1"/>
</dbReference>
<dbReference type="InterPro" id="IPR039799">
    <property type="entry name" value="ALR/ERV"/>
</dbReference>
<gene>
    <name evidence="8" type="ORF">BABINDRAFT_17878</name>
</gene>
<evidence type="ECO:0000256" key="5">
    <source>
        <dbReference type="ARBA" id="ARBA00023157"/>
    </source>
</evidence>
<keyword evidence="3 6" id="KW-0274">FAD</keyword>
<comment type="cofactor">
    <cofactor evidence="1 6">
        <name>FAD</name>
        <dbReference type="ChEBI" id="CHEBI:57692"/>
    </cofactor>
</comment>
<proteinExistence type="predicted"/>
<dbReference type="AlphaFoldDB" id="A0A1E3QI27"/>
<dbReference type="PANTHER" id="PTHR12645:SF1">
    <property type="entry name" value="FAD-LINKED SULFHYDRYL OXIDASE ERV2"/>
    <property type="match status" value="1"/>
</dbReference>
<keyword evidence="4 6" id="KW-0560">Oxidoreductase</keyword>
<evidence type="ECO:0000256" key="6">
    <source>
        <dbReference type="RuleBase" id="RU371123"/>
    </source>
</evidence>
<evidence type="ECO:0000256" key="2">
    <source>
        <dbReference type="ARBA" id="ARBA00022630"/>
    </source>
</evidence>
<dbReference type="EMBL" id="KV454442">
    <property type="protein sequence ID" value="ODQ77258.1"/>
    <property type="molecule type" value="Genomic_DNA"/>
</dbReference>
<dbReference type="PANTHER" id="PTHR12645">
    <property type="entry name" value="ALR/ERV"/>
    <property type="match status" value="1"/>
</dbReference>
<dbReference type="EC" id="1.8.3.2" evidence="6"/>
<accession>A0A1E3QI27</accession>
<feature type="non-terminal residue" evidence="8">
    <location>
        <position position="1"/>
    </location>
</feature>
<evidence type="ECO:0000256" key="3">
    <source>
        <dbReference type="ARBA" id="ARBA00022827"/>
    </source>
</evidence>
<evidence type="ECO:0000313" key="8">
    <source>
        <dbReference type="EMBL" id="ODQ77258.1"/>
    </source>
</evidence>
<keyword evidence="9" id="KW-1185">Reference proteome</keyword>
<dbReference type="Proteomes" id="UP000094336">
    <property type="component" value="Unassembled WGS sequence"/>
</dbReference>
<sequence>DEPFMPKMENATLKAELGRASWKLFHTILARYPMEPSASQRQITHDYLLLFAQVYPCGDCARHFNKLITQYPPQLTNRNTASVWGCDLHNKVNKRLEKEMYDCANILEDYDCGCGADE</sequence>
<feature type="domain" description="ERV/ALR sulfhydryl oxidase" evidence="7">
    <location>
        <begin position="10"/>
        <end position="110"/>
    </location>
</feature>
<dbReference type="Gene3D" id="1.20.120.310">
    <property type="entry name" value="ERV/ALR sulfhydryl oxidase domain"/>
    <property type="match status" value="1"/>
</dbReference>
<dbReference type="GO" id="GO:0060904">
    <property type="term" value="P:regulation of protein folding in endoplasmic reticulum"/>
    <property type="evidence" value="ECO:0007669"/>
    <property type="project" value="EnsemblFungi"/>
</dbReference>
<reference evidence="9" key="1">
    <citation type="submission" date="2016-05" db="EMBL/GenBank/DDBJ databases">
        <title>Comparative genomics of biotechnologically important yeasts.</title>
        <authorList>
            <consortium name="DOE Joint Genome Institute"/>
            <person name="Riley R."/>
            <person name="Haridas S."/>
            <person name="Wolfe K.H."/>
            <person name="Lopes M.R."/>
            <person name="Hittinger C.T."/>
            <person name="Goker M."/>
            <person name="Salamov A."/>
            <person name="Wisecaver J."/>
            <person name="Long T.M."/>
            <person name="Aerts A.L."/>
            <person name="Barry K."/>
            <person name="Choi C."/>
            <person name="Clum A."/>
            <person name="Coughlan A.Y."/>
            <person name="Deshpande S."/>
            <person name="Douglass A.P."/>
            <person name="Hanson S.J."/>
            <person name="Klenk H.-P."/>
            <person name="Labutti K."/>
            <person name="Lapidus A."/>
            <person name="Lindquist E."/>
            <person name="Lipzen A."/>
            <person name="Meier-Kolthoff J.P."/>
            <person name="Ohm R.A."/>
            <person name="Otillar R.P."/>
            <person name="Pangilinan J."/>
            <person name="Peng Y."/>
            <person name="Rokas A."/>
            <person name="Rosa C.A."/>
            <person name="Scheuner C."/>
            <person name="Sibirny A.A."/>
            <person name="Slot J.C."/>
            <person name="Stielow J.B."/>
            <person name="Sun H."/>
            <person name="Kurtzman C.P."/>
            <person name="Blackwell M."/>
            <person name="Grigoriev I.V."/>
            <person name="Jeffries T.W."/>
        </authorList>
    </citation>
    <scope>NUCLEOTIDE SEQUENCE [LARGE SCALE GENOMIC DNA]</scope>
    <source>
        <strain evidence="9">NRRL Y-12698</strain>
    </source>
</reference>
<evidence type="ECO:0000256" key="1">
    <source>
        <dbReference type="ARBA" id="ARBA00001974"/>
    </source>
</evidence>
<dbReference type="OrthoDB" id="59470at2759"/>
<name>A0A1E3QI27_9ASCO</name>
<dbReference type="GO" id="GO:0005739">
    <property type="term" value="C:mitochondrion"/>
    <property type="evidence" value="ECO:0007669"/>
    <property type="project" value="TreeGrafter"/>
</dbReference>
<dbReference type="GeneID" id="30148923"/>
<evidence type="ECO:0000256" key="4">
    <source>
        <dbReference type="ARBA" id="ARBA00023002"/>
    </source>
</evidence>
<organism evidence="8 9">
    <name type="scientific">Babjeviella inositovora NRRL Y-12698</name>
    <dbReference type="NCBI Taxonomy" id="984486"/>
    <lineage>
        <taxon>Eukaryota</taxon>
        <taxon>Fungi</taxon>
        <taxon>Dikarya</taxon>
        <taxon>Ascomycota</taxon>
        <taxon>Saccharomycotina</taxon>
        <taxon>Pichiomycetes</taxon>
        <taxon>Serinales incertae sedis</taxon>
        <taxon>Babjeviella</taxon>
    </lineage>
</organism>
<feature type="non-terminal residue" evidence="8">
    <location>
        <position position="118"/>
    </location>
</feature>
<keyword evidence="5" id="KW-1015">Disulfide bond</keyword>